<dbReference type="Proteomes" id="UP001428341">
    <property type="component" value="Unassembled WGS sequence"/>
</dbReference>
<sequence>MKNKHSDCIFQLPHVHSLIWLSTGPKTRYLIGNSRTKSSVKYLPFHYYHIVGAWYGADNELWNAECSKVQYIEPGQIQKGKECQTESQS</sequence>
<dbReference type="EMBL" id="JBCGBO010000004">
    <property type="protein sequence ID" value="KAK9210247.1"/>
    <property type="molecule type" value="Genomic_DNA"/>
</dbReference>
<name>A0AAP0MGW3_9ROSI</name>
<evidence type="ECO:0000313" key="1">
    <source>
        <dbReference type="EMBL" id="KAK9210247.1"/>
    </source>
</evidence>
<organism evidence="1 2">
    <name type="scientific">Citrus x changshan-huyou</name>
    <dbReference type="NCBI Taxonomy" id="2935761"/>
    <lineage>
        <taxon>Eukaryota</taxon>
        <taxon>Viridiplantae</taxon>
        <taxon>Streptophyta</taxon>
        <taxon>Embryophyta</taxon>
        <taxon>Tracheophyta</taxon>
        <taxon>Spermatophyta</taxon>
        <taxon>Magnoliopsida</taxon>
        <taxon>eudicotyledons</taxon>
        <taxon>Gunneridae</taxon>
        <taxon>Pentapetalae</taxon>
        <taxon>rosids</taxon>
        <taxon>malvids</taxon>
        <taxon>Sapindales</taxon>
        <taxon>Rutaceae</taxon>
        <taxon>Aurantioideae</taxon>
        <taxon>Citrus</taxon>
    </lineage>
</organism>
<proteinExistence type="predicted"/>
<protein>
    <submittedName>
        <fullName evidence="1">Uncharacterized protein</fullName>
    </submittedName>
</protein>
<reference evidence="1 2" key="1">
    <citation type="submission" date="2024-05" db="EMBL/GenBank/DDBJ databases">
        <title>Haplotype-resolved chromosome-level genome assembly of Huyou (Citrus changshanensis).</title>
        <authorList>
            <person name="Miao C."/>
            <person name="Chen W."/>
            <person name="Wu Y."/>
            <person name="Wang L."/>
            <person name="Zhao S."/>
            <person name="Grierson D."/>
            <person name="Xu C."/>
            <person name="Chen K."/>
        </authorList>
    </citation>
    <scope>NUCLEOTIDE SEQUENCE [LARGE SCALE GENOMIC DNA]</scope>
    <source>
        <strain evidence="1">01-14</strain>
        <tissue evidence="1">Leaf</tissue>
    </source>
</reference>
<gene>
    <name evidence="1" type="ORF">WN944_002617</name>
</gene>
<accession>A0AAP0MGW3</accession>
<evidence type="ECO:0000313" key="2">
    <source>
        <dbReference type="Proteomes" id="UP001428341"/>
    </source>
</evidence>
<comment type="caution">
    <text evidence="1">The sequence shown here is derived from an EMBL/GenBank/DDBJ whole genome shotgun (WGS) entry which is preliminary data.</text>
</comment>
<dbReference type="AlphaFoldDB" id="A0AAP0MGW3"/>
<keyword evidence="2" id="KW-1185">Reference proteome</keyword>